<evidence type="ECO:0000256" key="2">
    <source>
        <dbReference type="ARBA" id="ARBA00022714"/>
    </source>
</evidence>
<dbReference type="GO" id="GO:0016705">
    <property type="term" value="F:oxidoreductase activity, acting on paired donors, with incorporation or reduction of molecular oxygen"/>
    <property type="evidence" value="ECO:0007669"/>
    <property type="project" value="UniProtKB-ARBA"/>
</dbReference>
<dbReference type="InterPro" id="IPR001663">
    <property type="entry name" value="Rng_hydr_dOase-A"/>
</dbReference>
<dbReference type="CDD" id="cd03469">
    <property type="entry name" value="Rieske_RO_Alpha_N"/>
    <property type="match status" value="1"/>
</dbReference>
<dbReference type="SUPFAM" id="SSF50022">
    <property type="entry name" value="ISP domain"/>
    <property type="match status" value="1"/>
</dbReference>
<dbReference type="Pfam" id="PF00848">
    <property type="entry name" value="Ring_hydroxyl_A"/>
    <property type="match status" value="1"/>
</dbReference>
<evidence type="ECO:0000256" key="4">
    <source>
        <dbReference type="ARBA" id="ARBA00023002"/>
    </source>
</evidence>
<gene>
    <name evidence="8" type="ORF">EV207_1441</name>
</gene>
<dbReference type="GO" id="GO:0051537">
    <property type="term" value="F:2 iron, 2 sulfur cluster binding"/>
    <property type="evidence" value="ECO:0007669"/>
    <property type="project" value="UniProtKB-KW"/>
</dbReference>
<dbReference type="Pfam" id="PF00355">
    <property type="entry name" value="Rieske"/>
    <property type="match status" value="1"/>
</dbReference>
<comment type="caution">
    <text evidence="8">The sequence shown here is derived from an EMBL/GenBank/DDBJ whole genome shotgun (WGS) entry which is preliminary data.</text>
</comment>
<dbReference type="Gene3D" id="3.90.380.10">
    <property type="entry name" value="Naphthalene 1,2-dioxygenase Alpha Subunit, Chain A, domain 1"/>
    <property type="match status" value="2"/>
</dbReference>
<dbReference type="InterPro" id="IPR036922">
    <property type="entry name" value="Rieske_2Fe-2S_sf"/>
</dbReference>
<evidence type="ECO:0000256" key="6">
    <source>
        <dbReference type="ARBA" id="ARBA00023014"/>
    </source>
</evidence>
<dbReference type="OrthoDB" id="9800776at2"/>
<name>A0A4V2SKZ3_9BACL</name>
<protein>
    <submittedName>
        <fullName evidence="8">Phenylpropionate dioxygenase-like ring-hydroxylating dioxygenase large terminal subunit</fullName>
    </submittedName>
</protein>
<comment type="cofactor">
    <cofactor evidence="1">
        <name>Fe cation</name>
        <dbReference type="ChEBI" id="CHEBI:24875"/>
    </cofactor>
</comment>
<proteinExistence type="predicted"/>
<reference evidence="8 9" key="1">
    <citation type="submission" date="2019-03" db="EMBL/GenBank/DDBJ databases">
        <title>Genomic Encyclopedia of Type Strains, Phase IV (KMG-IV): sequencing the most valuable type-strain genomes for metagenomic binning, comparative biology and taxonomic classification.</title>
        <authorList>
            <person name="Goeker M."/>
        </authorList>
    </citation>
    <scope>NUCLEOTIDE SEQUENCE [LARGE SCALE GENOMIC DNA]</scope>
    <source>
        <strain evidence="8 9">DSM 19377</strain>
    </source>
</reference>
<dbReference type="GO" id="GO:0005506">
    <property type="term" value="F:iron ion binding"/>
    <property type="evidence" value="ECO:0007669"/>
    <property type="project" value="InterPro"/>
</dbReference>
<dbReference type="Proteomes" id="UP000295416">
    <property type="component" value="Unassembled WGS sequence"/>
</dbReference>
<evidence type="ECO:0000259" key="7">
    <source>
        <dbReference type="PROSITE" id="PS51296"/>
    </source>
</evidence>
<dbReference type="PRINTS" id="PR00090">
    <property type="entry name" value="RNGDIOXGNASE"/>
</dbReference>
<dbReference type="PANTHER" id="PTHR43756">
    <property type="entry name" value="CHOLINE MONOOXYGENASE, CHLOROPLASTIC"/>
    <property type="match status" value="1"/>
</dbReference>
<accession>A0A4V2SKZ3</accession>
<sequence length="360" mass="40754">MSVQGSNVNAGQLKTIPYRFYTDSGVLQEEQEKIFSQSWQYVAHESQVAYPGDFITCEVAGEPIIVIRGDDGKLRAFYNVCPHRGTQIEKKEAGSKKILQCSYHGWTFKLNGNLNKAPNFKGVEGFCANDFCLHAVRVETEATLVFVNLDPGAPSLASAYHDFFDDFKRFTFLDQLKKSHVRTRTIKSNWKAFIDNFLECDHCPIAHPGFAATLDLSKYHIVNGESCNIQGSSIKDKKGSGTIDLDLKSAEVQEGRFYWLWPNFMVTVYPGPGNISTIQMVPVDHETTLGIYTFYLIGDEPTKEQKILMDFAEQVRIEDVELVEMEQVGFKSRAFEHGIVSPTEHGVYHFHQMLRQALNI</sequence>
<evidence type="ECO:0000313" key="8">
    <source>
        <dbReference type="EMBL" id="TCP21276.1"/>
    </source>
</evidence>
<dbReference type="PROSITE" id="PS51296">
    <property type="entry name" value="RIESKE"/>
    <property type="match status" value="1"/>
</dbReference>
<dbReference type="GO" id="GO:0004497">
    <property type="term" value="F:monooxygenase activity"/>
    <property type="evidence" value="ECO:0007669"/>
    <property type="project" value="UniProtKB-ARBA"/>
</dbReference>
<evidence type="ECO:0000313" key="9">
    <source>
        <dbReference type="Proteomes" id="UP000295416"/>
    </source>
</evidence>
<dbReference type="InterPro" id="IPR017941">
    <property type="entry name" value="Rieske_2Fe-2S"/>
</dbReference>
<dbReference type="Gene3D" id="2.102.10.10">
    <property type="entry name" value="Rieske [2Fe-2S] iron-sulphur domain"/>
    <property type="match status" value="1"/>
</dbReference>
<keyword evidence="3" id="KW-0479">Metal-binding</keyword>
<feature type="domain" description="Rieske" evidence="7">
    <location>
        <begin position="39"/>
        <end position="147"/>
    </location>
</feature>
<keyword evidence="2" id="KW-0001">2Fe-2S</keyword>
<dbReference type="PANTHER" id="PTHR43756:SF5">
    <property type="entry name" value="CHOLINE MONOOXYGENASE, CHLOROPLASTIC"/>
    <property type="match status" value="1"/>
</dbReference>
<keyword evidence="5" id="KW-0408">Iron</keyword>
<keyword evidence="6" id="KW-0411">Iron-sulfur</keyword>
<organism evidence="8 9">
    <name type="scientific">Scopulibacillus darangshiensis</name>
    <dbReference type="NCBI Taxonomy" id="442528"/>
    <lineage>
        <taxon>Bacteria</taxon>
        <taxon>Bacillati</taxon>
        <taxon>Bacillota</taxon>
        <taxon>Bacilli</taxon>
        <taxon>Bacillales</taxon>
        <taxon>Sporolactobacillaceae</taxon>
        <taxon>Scopulibacillus</taxon>
    </lineage>
</organism>
<dbReference type="RefSeq" id="WP_132747802.1">
    <property type="nucleotide sequence ID" value="NZ_SLXK01000044.1"/>
</dbReference>
<keyword evidence="9" id="KW-1185">Reference proteome</keyword>
<dbReference type="EMBL" id="SLXK01000044">
    <property type="protein sequence ID" value="TCP21276.1"/>
    <property type="molecule type" value="Genomic_DNA"/>
</dbReference>
<dbReference type="InterPro" id="IPR015879">
    <property type="entry name" value="Ring_hydroxy_dOase_asu_C_dom"/>
</dbReference>
<keyword evidence="4" id="KW-0560">Oxidoreductase</keyword>
<dbReference type="AlphaFoldDB" id="A0A4V2SKZ3"/>
<evidence type="ECO:0000256" key="5">
    <source>
        <dbReference type="ARBA" id="ARBA00023004"/>
    </source>
</evidence>
<keyword evidence="8" id="KW-0223">Dioxygenase</keyword>
<dbReference type="SUPFAM" id="SSF55961">
    <property type="entry name" value="Bet v1-like"/>
    <property type="match status" value="1"/>
</dbReference>
<dbReference type="GO" id="GO:0051213">
    <property type="term" value="F:dioxygenase activity"/>
    <property type="evidence" value="ECO:0007669"/>
    <property type="project" value="UniProtKB-KW"/>
</dbReference>
<evidence type="ECO:0000256" key="3">
    <source>
        <dbReference type="ARBA" id="ARBA00022723"/>
    </source>
</evidence>
<evidence type="ECO:0000256" key="1">
    <source>
        <dbReference type="ARBA" id="ARBA00001962"/>
    </source>
</evidence>